<evidence type="ECO:0000313" key="2">
    <source>
        <dbReference type="Proteomes" id="UP001469553"/>
    </source>
</evidence>
<sequence>MTLPCRTSLTFFIPTGAMVATVVEVPPLAGGLLVRTPALSVSVVMFLGKTFYPPCLLMVVRGLGGACVWQPHICHCAPGQLWLHCSSPLSVCECVYEWVND</sequence>
<dbReference type="Proteomes" id="UP001469553">
    <property type="component" value="Unassembled WGS sequence"/>
</dbReference>
<comment type="caution">
    <text evidence="1">The sequence shown here is derived from an EMBL/GenBank/DDBJ whole genome shotgun (WGS) entry which is preliminary data.</text>
</comment>
<proteinExistence type="predicted"/>
<accession>A0ABV1A974</accession>
<dbReference type="EMBL" id="JAHRIP010086117">
    <property type="protein sequence ID" value="MEQ2315103.1"/>
    <property type="molecule type" value="Genomic_DNA"/>
</dbReference>
<keyword evidence="2" id="KW-1185">Reference proteome</keyword>
<name>A0ABV1A974_9TELE</name>
<protein>
    <recommendedName>
        <fullName evidence="3">Secreted protein</fullName>
    </recommendedName>
</protein>
<gene>
    <name evidence="1" type="ORF">AMECASPLE_018778</name>
</gene>
<reference evidence="1 2" key="1">
    <citation type="submission" date="2021-06" db="EMBL/GenBank/DDBJ databases">
        <authorList>
            <person name="Palmer J.M."/>
        </authorList>
    </citation>
    <scope>NUCLEOTIDE SEQUENCE [LARGE SCALE GENOMIC DNA]</scope>
    <source>
        <strain evidence="1 2">AS_MEX2019</strain>
        <tissue evidence="1">Muscle</tissue>
    </source>
</reference>
<evidence type="ECO:0000313" key="1">
    <source>
        <dbReference type="EMBL" id="MEQ2315103.1"/>
    </source>
</evidence>
<organism evidence="1 2">
    <name type="scientific">Ameca splendens</name>
    <dbReference type="NCBI Taxonomy" id="208324"/>
    <lineage>
        <taxon>Eukaryota</taxon>
        <taxon>Metazoa</taxon>
        <taxon>Chordata</taxon>
        <taxon>Craniata</taxon>
        <taxon>Vertebrata</taxon>
        <taxon>Euteleostomi</taxon>
        <taxon>Actinopterygii</taxon>
        <taxon>Neopterygii</taxon>
        <taxon>Teleostei</taxon>
        <taxon>Neoteleostei</taxon>
        <taxon>Acanthomorphata</taxon>
        <taxon>Ovalentaria</taxon>
        <taxon>Atherinomorphae</taxon>
        <taxon>Cyprinodontiformes</taxon>
        <taxon>Goodeidae</taxon>
        <taxon>Ameca</taxon>
    </lineage>
</organism>
<evidence type="ECO:0008006" key="3">
    <source>
        <dbReference type="Google" id="ProtNLM"/>
    </source>
</evidence>